<evidence type="ECO:0000313" key="1">
    <source>
        <dbReference type="EMBL" id="KAK1858081.1"/>
    </source>
</evidence>
<name>A0ACC3BKQ7_PYRYE</name>
<organism evidence="1 2">
    <name type="scientific">Pyropia yezoensis</name>
    <name type="common">Susabi-nori</name>
    <name type="synonym">Porphyra yezoensis</name>
    <dbReference type="NCBI Taxonomy" id="2788"/>
    <lineage>
        <taxon>Eukaryota</taxon>
        <taxon>Rhodophyta</taxon>
        <taxon>Bangiophyceae</taxon>
        <taxon>Bangiales</taxon>
        <taxon>Bangiaceae</taxon>
        <taxon>Pyropia</taxon>
    </lineage>
</organism>
<dbReference type="EMBL" id="CM020618">
    <property type="protein sequence ID" value="KAK1858081.1"/>
    <property type="molecule type" value="Genomic_DNA"/>
</dbReference>
<dbReference type="Proteomes" id="UP000798662">
    <property type="component" value="Chromosome 1"/>
</dbReference>
<proteinExistence type="predicted"/>
<accession>A0ACC3BKQ7</accession>
<keyword evidence="2" id="KW-1185">Reference proteome</keyword>
<protein>
    <submittedName>
        <fullName evidence="1">Uncharacterized protein</fullName>
    </submittedName>
</protein>
<gene>
    <name evidence="1" type="ORF">I4F81_000695</name>
</gene>
<sequence>MTGPHVELPAFAVSATFGGVRPRVPHIPSGGGTAAGSSTARPSSRKRSRKRFRASTGAAAAGGTASTATAAGSCAPVRSHSAKKKRRPEPPEVPYDKMIEAEMKAAKEAAEKLEPSKPNARSRTKIHAALVKLLTARERMPKPSPGGPVPPPCYPPGSDGSAIFMVAECLLRRVDEFSEIFEHVARGGDRDRALHLLTRADDGLLRLGGAVVARADTMTGRNKWAVIASKTPLDEFGPIAKAWYGLDDEAAPPVAVPAAGASAATPPGTAPAVDGTMAAEAPDAASVPDGAPAAGASTLAAAPSTSTALATAPTLAAAATSATTAKSATSAAPTVVASANVDKAVPTVSDGAGAPPPTSASPSKPASAPVVPAAETGGAAAPADGAATGATTTEAPCPDAAVAKADGLTAAAKGTAIEAAPAAAAAVVAPAAAAAGAVAGSLPTAGSLAVKAPTGVTRPAVTAAITVSGKQAASAGRPAPSTPAAPAADAANTQRTMTDTARPAAAVATPAPASSAPASGTTLPEAAAPTAAPLTRAPPSAAATAAATLLSAPASAVTKVNNAPAAPPPATSASPAAVLPAALPTAAATAAVTPPSATAAAAPQAKDASTPPRATSATPPVVPPAARPTAAATAAATLPSTGAAPKVEDAPVTPLTAAAAPVAAPPAATAHLRVTHIRPAAAVAAGASPYPFAVVTLHDMGLNAAAAFSTLFAVSSASTPESALHRADAYHVDILGAEDDAPPIPAAEPWVSLADLGEEVADLVSSLRASATTAGGLRRVVFIASGAGCVIAAEAALRLGSVVAGMILFSPVLSGATTAEGVRERLASAGGWNGTGEAAKAGWFARWLSPDALAGNVELTAKYSDALDRLCAANVGRYVWAHAHRRDVGAAIRAAPRGSVGGRVLLFGGRAAPEGGGGGYTAVIEGLSCWSPGSASLIGVDGAGAGVVEEAPHEVVEAVRLFFLGLGCV</sequence>
<comment type="caution">
    <text evidence="1">The sequence shown here is derived from an EMBL/GenBank/DDBJ whole genome shotgun (WGS) entry which is preliminary data.</text>
</comment>
<reference evidence="1" key="1">
    <citation type="submission" date="2019-11" db="EMBL/GenBank/DDBJ databases">
        <title>Nori genome reveals adaptations in red seaweeds to the harsh intertidal environment.</title>
        <authorList>
            <person name="Wang D."/>
            <person name="Mao Y."/>
        </authorList>
    </citation>
    <scope>NUCLEOTIDE SEQUENCE</scope>
    <source>
        <tissue evidence="1">Gametophyte</tissue>
    </source>
</reference>
<evidence type="ECO:0000313" key="2">
    <source>
        <dbReference type="Proteomes" id="UP000798662"/>
    </source>
</evidence>